<protein>
    <submittedName>
        <fullName evidence="2">Uncharacterized protein</fullName>
    </submittedName>
</protein>
<accession>A0A5P1EJM8</accession>
<dbReference type="Proteomes" id="UP000243459">
    <property type="component" value="Chromosome 6"/>
</dbReference>
<organism evidence="2 3">
    <name type="scientific">Asparagus officinalis</name>
    <name type="common">Garden asparagus</name>
    <dbReference type="NCBI Taxonomy" id="4686"/>
    <lineage>
        <taxon>Eukaryota</taxon>
        <taxon>Viridiplantae</taxon>
        <taxon>Streptophyta</taxon>
        <taxon>Embryophyta</taxon>
        <taxon>Tracheophyta</taxon>
        <taxon>Spermatophyta</taxon>
        <taxon>Magnoliopsida</taxon>
        <taxon>Liliopsida</taxon>
        <taxon>Asparagales</taxon>
        <taxon>Asparagaceae</taxon>
        <taxon>Asparagoideae</taxon>
        <taxon>Asparagus</taxon>
    </lineage>
</organism>
<dbReference type="AlphaFoldDB" id="A0A5P1EJM8"/>
<sequence length="129" mass="13955">MAPKTAVNKGKGKKVAGPSYDPADSSVFSIVHPSVPIPLHGAFGADGTQTMEYDFHYSSLEGIPMFGDREQEELGLLFEPSISTFRRLITDAPLELINRDHIVKPVFLFGDSSEDPVLLELAPIGSLGL</sequence>
<feature type="region of interest" description="Disordered" evidence="1">
    <location>
        <begin position="1"/>
        <end position="21"/>
    </location>
</feature>
<evidence type="ECO:0000313" key="2">
    <source>
        <dbReference type="EMBL" id="ONK66188.1"/>
    </source>
</evidence>
<name>A0A5P1EJM8_ASPOF</name>
<dbReference type="Gramene" id="ONK66188">
    <property type="protein sequence ID" value="ONK66188"/>
    <property type="gene ID" value="A4U43_C06F5100"/>
</dbReference>
<gene>
    <name evidence="2" type="ORF">A4U43_C06F5100</name>
</gene>
<evidence type="ECO:0000313" key="3">
    <source>
        <dbReference type="Proteomes" id="UP000243459"/>
    </source>
</evidence>
<evidence type="ECO:0000256" key="1">
    <source>
        <dbReference type="SAM" id="MobiDB-lite"/>
    </source>
</evidence>
<dbReference type="EMBL" id="CM007386">
    <property type="protein sequence ID" value="ONK66188.1"/>
    <property type="molecule type" value="Genomic_DNA"/>
</dbReference>
<reference evidence="3" key="1">
    <citation type="journal article" date="2017" name="Nat. Commun.">
        <title>The asparagus genome sheds light on the origin and evolution of a young Y chromosome.</title>
        <authorList>
            <person name="Harkess A."/>
            <person name="Zhou J."/>
            <person name="Xu C."/>
            <person name="Bowers J.E."/>
            <person name="Van der Hulst R."/>
            <person name="Ayyampalayam S."/>
            <person name="Mercati F."/>
            <person name="Riccardi P."/>
            <person name="McKain M.R."/>
            <person name="Kakrana A."/>
            <person name="Tang H."/>
            <person name="Ray J."/>
            <person name="Groenendijk J."/>
            <person name="Arikit S."/>
            <person name="Mathioni S.M."/>
            <person name="Nakano M."/>
            <person name="Shan H."/>
            <person name="Telgmann-Rauber A."/>
            <person name="Kanno A."/>
            <person name="Yue Z."/>
            <person name="Chen H."/>
            <person name="Li W."/>
            <person name="Chen Y."/>
            <person name="Xu X."/>
            <person name="Zhang Y."/>
            <person name="Luo S."/>
            <person name="Chen H."/>
            <person name="Gao J."/>
            <person name="Mao Z."/>
            <person name="Pires J.C."/>
            <person name="Luo M."/>
            <person name="Kudrna D."/>
            <person name="Wing R.A."/>
            <person name="Meyers B.C."/>
            <person name="Yi K."/>
            <person name="Kong H."/>
            <person name="Lavrijsen P."/>
            <person name="Sunseri F."/>
            <person name="Falavigna A."/>
            <person name="Ye Y."/>
            <person name="Leebens-Mack J.H."/>
            <person name="Chen G."/>
        </authorList>
    </citation>
    <scope>NUCLEOTIDE SEQUENCE [LARGE SCALE GENOMIC DNA]</scope>
    <source>
        <strain evidence="3">cv. DH0086</strain>
    </source>
</reference>
<keyword evidence="3" id="KW-1185">Reference proteome</keyword>
<proteinExistence type="predicted"/>